<dbReference type="EMBL" id="JAMRDG010000001">
    <property type="protein sequence ID" value="KAJ3701854.1"/>
    <property type="molecule type" value="Genomic_DNA"/>
</dbReference>
<dbReference type="Gene3D" id="3.30.420.10">
    <property type="entry name" value="Ribonuclease H-like superfamily/Ribonuclease H"/>
    <property type="match status" value="1"/>
</dbReference>
<evidence type="ECO:0000256" key="5">
    <source>
        <dbReference type="ARBA" id="ARBA00022723"/>
    </source>
</evidence>
<evidence type="ECO:0000256" key="9">
    <source>
        <dbReference type="ARBA" id="ARBA00022801"/>
    </source>
</evidence>
<dbReference type="GO" id="GO:0004519">
    <property type="term" value="F:endonuclease activity"/>
    <property type="evidence" value="ECO:0007669"/>
    <property type="project" value="UniProtKB-KW"/>
</dbReference>
<dbReference type="PANTHER" id="PTHR37984:SF5">
    <property type="entry name" value="PROTEIN NYNRIN-LIKE"/>
    <property type="match status" value="1"/>
</dbReference>
<feature type="region of interest" description="Disordered" evidence="20">
    <location>
        <begin position="1771"/>
        <end position="1854"/>
    </location>
</feature>
<evidence type="ECO:0000259" key="23">
    <source>
        <dbReference type="PROSITE" id="PS50994"/>
    </source>
</evidence>
<evidence type="ECO:0000256" key="18">
    <source>
        <dbReference type="ARBA" id="ARBA00023268"/>
    </source>
</evidence>
<evidence type="ECO:0000256" key="16">
    <source>
        <dbReference type="ARBA" id="ARBA00023125"/>
    </source>
</evidence>
<dbReference type="PROSITE" id="PS00141">
    <property type="entry name" value="ASP_PROTEASE"/>
    <property type="match status" value="1"/>
</dbReference>
<keyword evidence="14" id="KW-0695">RNA-directed DNA polymerase</keyword>
<dbReference type="GO" id="GO:0003677">
    <property type="term" value="F:DNA binding"/>
    <property type="evidence" value="ECO:0007669"/>
    <property type="project" value="UniProtKB-KW"/>
</dbReference>
<dbReference type="GO" id="GO:0006508">
    <property type="term" value="P:proteolysis"/>
    <property type="evidence" value="ECO:0007669"/>
    <property type="project" value="UniProtKB-KW"/>
</dbReference>
<dbReference type="InterPro" id="IPR043128">
    <property type="entry name" value="Rev_trsase/Diguanyl_cyclase"/>
</dbReference>
<feature type="compositionally biased region" description="Basic and acidic residues" evidence="20">
    <location>
        <begin position="1810"/>
        <end position="1821"/>
    </location>
</feature>
<dbReference type="InterPro" id="IPR021109">
    <property type="entry name" value="Peptidase_aspartic_dom_sf"/>
</dbReference>
<dbReference type="FunFam" id="3.30.420.10:FF:000032">
    <property type="entry name" value="Retrovirus-related Pol polyprotein from transposon 297-like Protein"/>
    <property type="match status" value="1"/>
</dbReference>
<dbReference type="PROSITE" id="PS50878">
    <property type="entry name" value="RT_POL"/>
    <property type="match status" value="1"/>
</dbReference>
<evidence type="ECO:0000256" key="10">
    <source>
        <dbReference type="ARBA" id="ARBA00022833"/>
    </source>
</evidence>
<dbReference type="Gene3D" id="3.30.70.270">
    <property type="match status" value="2"/>
</dbReference>
<dbReference type="InterPro" id="IPR016197">
    <property type="entry name" value="Chromo-like_dom_sf"/>
</dbReference>
<dbReference type="Pfam" id="PF00078">
    <property type="entry name" value="RVT_1"/>
    <property type="match status" value="1"/>
</dbReference>
<dbReference type="Pfam" id="PF24626">
    <property type="entry name" value="SH3_Tf2-1"/>
    <property type="match status" value="1"/>
</dbReference>
<dbReference type="FunFam" id="3.10.10.10:FF:000007">
    <property type="entry name" value="Retrovirus-related Pol polyprotein from transposon 17.6-like Protein"/>
    <property type="match status" value="1"/>
</dbReference>
<evidence type="ECO:0000259" key="21">
    <source>
        <dbReference type="PROSITE" id="PS50878"/>
    </source>
</evidence>
<keyword evidence="1" id="KW-0645">Protease</keyword>
<evidence type="ECO:0000256" key="6">
    <source>
        <dbReference type="ARBA" id="ARBA00022750"/>
    </source>
</evidence>
<dbReference type="CDD" id="cd09274">
    <property type="entry name" value="RNase_HI_RT_Ty3"/>
    <property type="match status" value="1"/>
</dbReference>
<keyword evidence="11" id="KW-0460">Magnesium</keyword>
<dbReference type="InterPro" id="IPR007527">
    <property type="entry name" value="Znf_SWIM"/>
</dbReference>
<evidence type="ECO:0000256" key="2">
    <source>
        <dbReference type="ARBA" id="ARBA00022679"/>
    </source>
</evidence>
<dbReference type="CDD" id="cd01647">
    <property type="entry name" value="RT_LTR"/>
    <property type="match status" value="1"/>
</dbReference>
<evidence type="ECO:0000313" key="25">
    <source>
        <dbReference type="Proteomes" id="UP001210211"/>
    </source>
</evidence>
<keyword evidence="12" id="KW-0694">RNA-binding</keyword>
<keyword evidence="4" id="KW-0540">Nuclease</keyword>
<evidence type="ECO:0000256" key="11">
    <source>
        <dbReference type="ARBA" id="ARBA00022842"/>
    </source>
</evidence>
<evidence type="ECO:0000259" key="22">
    <source>
        <dbReference type="PROSITE" id="PS50966"/>
    </source>
</evidence>
<evidence type="ECO:0000256" key="15">
    <source>
        <dbReference type="ARBA" id="ARBA00022932"/>
    </source>
</evidence>
<evidence type="ECO:0000256" key="13">
    <source>
        <dbReference type="ARBA" id="ARBA00022908"/>
    </source>
</evidence>
<keyword evidence="6" id="KW-0064">Aspartyl protease</keyword>
<evidence type="ECO:0000256" key="12">
    <source>
        <dbReference type="ARBA" id="ARBA00022884"/>
    </source>
</evidence>
<dbReference type="GO" id="GO:0008270">
    <property type="term" value="F:zinc ion binding"/>
    <property type="evidence" value="ECO:0007669"/>
    <property type="project" value="UniProtKB-KW"/>
</dbReference>
<dbReference type="SMART" id="SM00575">
    <property type="entry name" value="ZnF_PMZ"/>
    <property type="match status" value="1"/>
</dbReference>
<proteinExistence type="predicted"/>
<dbReference type="Gene3D" id="1.10.340.70">
    <property type="match status" value="1"/>
</dbReference>
<dbReference type="Gene3D" id="3.10.20.370">
    <property type="match status" value="1"/>
</dbReference>
<keyword evidence="15" id="KW-0239">DNA-directed DNA polymerase</keyword>
<dbReference type="GO" id="GO:0003964">
    <property type="term" value="F:RNA-directed DNA polymerase activity"/>
    <property type="evidence" value="ECO:0007669"/>
    <property type="project" value="UniProtKB-KW"/>
</dbReference>
<dbReference type="GO" id="GO:0003723">
    <property type="term" value="F:RNA binding"/>
    <property type="evidence" value="ECO:0007669"/>
    <property type="project" value="UniProtKB-KW"/>
</dbReference>
<dbReference type="CDD" id="cd00024">
    <property type="entry name" value="CD_CSD"/>
    <property type="match status" value="1"/>
</dbReference>
<keyword evidence="3" id="KW-0548">Nucleotidyltransferase</keyword>
<dbReference type="CDD" id="cd00303">
    <property type="entry name" value="retropepsin_like"/>
    <property type="match status" value="1"/>
</dbReference>
<evidence type="ECO:0000256" key="3">
    <source>
        <dbReference type="ARBA" id="ARBA00022695"/>
    </source>
</evidence>
<dbReference type="InterPro" id="IPR041577">
    <property type="entry name" value="RT_RNaseH_2"/>
</dbReference>
<evidence type="ECO:0000256" key="4">
    <source>
        <dbReference type="ARBA" id="ARBA00022722"/>
    </source>
</evidence>
<keyword evidence="10" id="KW-0862">Zinc</keyword>
<dbReference type="Pfam" id="PF00665">
    <property type="entry name" value="rve"/>
    <property type="match status" value="1"/>
</dbReference>
<keyword evidence="13" id="KW-0229">DNA integration</keyword>
<keyword evidence="2" id="KW-0808">Transferase</keyword>
<dbReference type="InterPro" id="IPR005162">
    <property type="entry name" value="Retrotrans_gag_dom"/>
</dbReference>
<feature type="region of interest" description="Disordered" evidence="20">
    <location>
        <begin position="122"/>
        <end position="150"/>
    </location>
</feature>
<dbReference type="Gene3D" id="2.40.70.10">
    <property type="entry name" value="Acid Proteases"/>
    <property type="match status" value="1"/>
</dbReference>
<dbReference type="InterPro" id="IPR056924">
    <property type="entry name" value="SH3_Tf2-1"/>
</dbReference>
<dbReference type="InterPro" id="IPR043502">
    <property type="entry name" value="DNA/RNA_pol_sf"/>
</dbReference>
<dbReference type="SUPFAM" id="SSF53098">
    <property type="entry name" value="Ribonuclease H-like"/>
    <property type="match status" value="1"/>
</dbReference>
<feature type="compositionally biased region" description="Basic and acidic residues" evidence="20">
    <location>
        <begin position="1782"/>
        <end position="1792"/>
    </location>
</feature>
<dbReference type="Pfam" id="PF17919">
    <property type="entry name" value="RT_RNaseH_2"/>
    <property type="match status" value="1"/>
</dbReference>
<evidence type="ECO:0000256" key="7">
    <source>
        <dbReference type="ARBA" id="ARBA00022759"/>
    </source>
</evidence>
<reference evidence="24 25" key="1">
    <citation type="journal article" date="2022" name="Cell">
        <title>Repeat-based holocentromeres influence genome architecture and karyotype evolution.</title>
        <authorList>
            <person name="Hofstatter P.G."/>
            <person name="Thangavel G."/>
            <person name="Lux T."/>
            <person name="Neumann P."/>
            <person name="Vondrak T."/>
            <person name="Novak P."/>
            <person name="Zhang M."/>
            <person name="Costa L."/>
            <person name="Castellani M."/>
            <person name="Scott A."/>
            <person name="Toegelov H."/>
            <person name="Fuchs J."/>
            <person name="Mata-Sucre Y."/>
            <person name="Dias Y."/>
            <person name="Vanzela A.L.L."/>
            <person name="Huettel B."/>
            <person name="Almeida C.C.S."/>
            <person name="Simkova H."/>
            <person name="Souza G."/>
            <person name="Pedrosa-Harand A."/>
            <person name="Macas J."/>
            <person name="Mayer K.F.X."/>
            <person name="Houben A."/>
            <person name="Marques A."/>
        </authorList>
    </citation>
    <scope>NUCLEOTIDE SEQUENCE [LARGE SCALE GENOMIC DNA]</scope>
    <source>
        <strain evidence="24">RhyTen1mFocal</strain>
    </source>
</reference>
<dbReference type="InterPro" id="IPR041588">
    <property type="entry name" value="Integrase_H2C2"/>
</dbReference>
<dbReference type="Pfam" id="PF04434">
    <property type="entry name" value="SWIM"/>
    <property type="match status" value="1"/>
</dbReference>
<dbReference type="InterPro" id="IPR001584">
    <property type="entry name" value="Integrase_cat-core"/>
</dbReference>
<dbReference type="PROSITE" id="PS50994">
    <property type="entry name" value="INTEGRASE"/>
    <property type="match status" value="1"/>
</dbReference>
<evidence type="ECO:0000256" key="20">
    <source>
        <dbReference type="SAM" id="MobiDB-lite"/>
    </source>
</evidence>
<dbReference type="InterPro" id="IPR012337">
    <property type="entry name" value="RNaseH-like_sf"/>
</dbReference>
<evidence type="ECO:0000256" key="17">
    <source>
        <dbReference type="ARBA" id="ARBA00023172"/>
    </source>
</evidence>
<feature type="domain" description="SWIM-type" evidence="22">
    <location>
        <begin position="1648"/>
        <end position="1684"/>
    </location>
</feature>
<keyword evidence="25" id="KW-1185">Reference proteome</keyword>
<dbReference type="Pfam" id="PF03732">
    <property type="entry name" value="Retrotrans_gag"/>
    <property type="match status" value="1"/>
</dbReference>
<evidence type="ECO:0000256" key="1">
    <source>
        <dbReference type="ARBA" id="ARBA00022670"/>
    </source>
</evidence>
<dbReference type="PANTHER" id="PTHR37984">
    <property type="entry name" value="PROTEIN CBG26694"/>
    <property type="match status" value="1"/>
</dbReference>
<dbReference type="PROSITE" id="PS50966">
    <property type="entry name" value="ZF_SWIM"/>
    <property type="match status" value="1"/>
</dbReference>
<organism evidence="24 25">
    <name type="scientific">Rhynchospora tenuis</name>
    <dbReference type="NCBI Taxonomy" id="198213"/>
    <lineage>
        <taxon>Eukaryota</taxon>
        <taxon>Viridiplantae</taxon>
        <taxon>Streptophyta</taxon>
        <taxon>Embryophyta</taxon>
        <taxon>Tracheophyta</taxon>
        <taxon>Spermatophyta</taxon>
        <taxon>Magnoliopsida</taxon>
        <taxon>Liliopsida</taxon>
        <taxon>Poales</taxon>
        <taxon>Cyperaceae</taxon>
        <taxon>Cyperoideae</taxon>
        <taxon>Rhynchosporeae</taxon>
        <taxon>Rhynchospora</taxon>
    </lineage>
</organism>
<dbReference type="SUPFAM" id="SSF50630">
    <property type="entry name" value="Acid proteases"/>
    <property type="match status" value="1"/>
</dbReference>
<dbReference type="InterPro" id="IPR006564">
    <property type="entry name" value="Znf_PMZ"/>
</dbReference>
<dbReference type="GO" id="GO:0003887">
    <property type="term" value="F:DNA-directed DNA polymerase activity"/>
    <property type="evidence" value="ECO:0007669"/>
    <property type="project" value="UniProtKB-KW"/>
</dbReference>
<protein>
    <recommendedName>
        <fullName evidence="26">Reverse transcriptase</fullName>
    </recommendedName>
</protein>
<keyword evidence="5" id="KW-0479">Metal-binding</keyword>
<dbReference type="InterPro" id="IPR001969">
    <property type="entry name" value="Aspartic_peptidase_AS"/>
</dbReference>
<dbReference type="GO" id="GO:0015074">
    <property type="term" value="P:DNA integration"/>
    <property type="evidence" value="ECO:0007669"/>
    <property type="project" value="UniProtKB-KW"/>
</dbReference>
<dbReference type="SUPFAM" id="SSF54160">
    <property type="entry name" value="Chromo domain-like"/>
    <property type="match status" value="1"/>
</dbReference>
<dbReference type="Gene3D" id="3.10.10.10">
    <property type="entry name" value="HIV Type 1 Reverse Transcriptase, subunit A, domain 1"/>
    <property type="match status" value="1"/>
</dbReference>
<dbReference type="InterPro" id="IPR000477">
    <property type="entry name" value="RT_dom"/>
</dbReference>
<feature type="compositionally biased region" description="Acidic residues" evidence="20">
    <location>
        <begin position="1822"/>
        <end position="1854"/>
    </location>
</feature>
<accession>A0AAD5ZPU4</accession>
<dbReference type="Proteomes" id="UP001210211">
    <property type="component" value="Unassembled WGS sequence"/>
</dbReference>
<keyword evidence="16" id="KW-0238">DNA-binding</keyword>
<comment type="caution">
    <text evidence="24">The sequence shown here is derived from an EMBL/GenBank/DDBJ whole genome shotgun (WGS) entry which is preliminary data.</text>
</comment>
<gene>
    <name evidence="24" type="ORF">LUZ61_005559</name>
</gene>
<dbReference type="InterPro" id="IPR036397">
    <property type="entry name" value="RNaseH_sf"/>
</dbReference>
<dbReference type="GO" id="GO:0006310">
    <property type="term" value="P:DNA recombination"/>
    <property type="evidence" value="ECO:0007669"/>
    <property type="project" value="UniProtKB-KW"/>
</dbReference>
<dbReference type="Pfam" id="PF08284">
    <property type="entry name" value="RVP_2"/>
    <property type="match status" value="1"/>
</dbReference>
<dbReference type="FunFam" id="3.10.20.370:FF:000001">
    <property type="entry name" value="Retrovirus-related Pol polyprotein from transposon 17.6-like protein"/>
    <property type="match status" value="1"/>
</dbReference>
<evidence type="ECO:0000256" key="19">
    <source>
        <dbReference type="PROSITE-ProRule" id="PRU00325"/>
    </source>
</evidence>
<evidence type="ECO:0000256" key="8">
    <source>
        <dbReference type="ARBA" id="ARBA00022771"/>
    </source>
</evidence>
<feature type="domain" description="Reverse transcriptase" evidence="21">
    <location>
        <begin position="677"/>
        <end position="856"/>
    </location>
</feature>
<keyword evidence="7" id="KW-0255">Endonuclease</keyword>
<keyword evidence="18" id="KW-0511">Multifunctional enzyme</keyword>
<dbReference type="GO" id="GO:0004190">
    <property type="term" value="F:aspartic-type endopeptidase activity"/>
    <property type="evidence" value="ECO:0007669"/>
    <property type="project" value="UniProtKB-KW"/>
</dbReference>
<evidence type="ECO:0008006" key="26">
    <source>
        <dbReference type="Google" id="ProtNLM"/>
    </source>
</evidence>
<keyword evidence="9" id="KW-0378">Hydrolase</keyword>
<dbReference type="SUPFAM" id="SSF56672">
    <property type="entry name" value="DNA/RNA polymerases"/>
    <property type="match status" value="1"/>
</dbReference>
<name>A0AAD5ZPU4_9POAL</name>
<evidence type="ECO:0000256" key="14">
    <source>
        <dbReference type="ARBA" id="ARBA00022918"/>
    </source>
</evidence>
<feature type="domain" description="Integrase catalytic" evidence="23">
    <location>
        <begin position="1202"/>
        <end position="1366"/>
    </location>
</feature>
<dbReference type="FunFam" id="3.30.70.270:FF:000020">
    <property type="entry name" value="Transposon Tf2-6 polyprotein-like Protein"/>
    <property type="match status" value="1"/>
</dbReference>
<evidence type="ECO:0000313" key="24">
    <source>
        <dbReference type="EMBL" id="KAJ3701854.1"/>
    </source>
</evidence>
<sequence length="1854" mass="209020">MPPKKDNTDGGSSDSQAQLVAAVNAAMESQLAPIRETNTRMEQRCDSLQQSMGGRMDNIETMFSKFLQLHGSMATTGIPQGGTGPTGIATPIGAGSGVLPTPTGTGAVHGVSGGIPFGTPLRPPPHIPKKNLGPSFVESEPEGTSSSFKGPLPKLDFPSFNGSDVLTWEEDCEFYFDVFQTPEIYKTRMATTHFVGEARDWYRGFKLDKPHPPWPILVEEVKSRFTLDDSDNPLDEFRKVIHTGTVADYIKNFEKLRSRLMFSTKVTDDNFYLLAFLSGLRDELKYTVKLCRPTCLSLAYSFAKQAELSLEGQDKRGKLATKPTFSANNIRFLPNTENHDKKLTPYVPQPKLIAHPSDTARMSFEQMRKLGLCYWCGEKYNPGHKCTKKRVHMLEASEEVDDLPQLSPESTTPFSIQDMDDVPFEQANISVCTPHGQSNSQTLKFKGFIQKLPILALIDSGSTHSFIHPSIVHLNKVPTVPSPPMLVKTASGSKLLSELKCQPLKFELQQHQFEGEFRVLEVEGYDVILGMDWIAQVGPVVIDCERGLVKLRHNDTNISLQVQKEVAEVTLCQGEVCVSKEQLKGNDIIIAQLFVTQGSSTDTVPSVSTQIASTFSLLREVLTQYQLVFSDPSSLPPVRTIDHQIPLKPDSVPVNVRPYRFSHFQKMEIEKIIEELLLSGYIRASTSPFASPILLVKKKDHSWRLCVDYRKLNEVTVKNKFPIPIIDDLLDELHGAKYFSKIDLKSGYHQIRMFGPDIQKTAFRTHLGHYEFTVMPFGLTNAPATFQALMNTIFKPYLRKFILVFFDDILVYSQTLEEHCQHLSVALQLLLENQLFAKFSKCAFATTKVEYLGHLITAEGVSTDPAKVSAMTDWPVPQTIKQLRGFLGLTGYYRKFVRNYGMICKPLTELLKKDAFKWNNEAQLAFTTLKTAMATTPVLALPDFQKPFVIETDASQTGIGAVLLQEKRPLAFFSKGLCPKNQALSTYEKELLALVSAVTKWKHYLLGGTFIIRTDHISLKHLLEQRVNTAMQYKSLSKLLGLHYTIEYKKGAHNVVADALSRREGHTDSTEQVEAELSLVSELIPQWVTDLQESYVNDDWIATLKTKLQELPDGPHQLTTHQGIIRYKGRICVGNTGGWRDKLLHEFHNSSLGGHSGSLVTYKRVKAIFYWPAMKAHIMNHIKNCEVCQLTKPEHVPSPGLLQPLPIPSEAWNSIGMDFVTGLPKSEGKEVLLVIVDRLTKYGHFVPLSHPYTAASVAQVFLDHIYRLHGLPMSIVSDRDPIFTSKFWKELLSKLGVQLNMSTSYHPQTDGQVERVNQCVETYLRSMVFQQQKRWVKWVPLAEYWYNTNFHSSLHTTPFKALYGYDPPVLALGSAPKSSIESVNEVLRERQQMLVNLKLHLVRAQDRMKKFADSKRSERTFSKGDWVYLKLQPYRQISVSGTQNSKLNPRFYGPYEIIDKVGQVAYKLNLPANSSIHPVIHVSQLKARVGTGQAVTPSLPLISNIIPTVREPEAILARRLVNRRNVPVVQILVQWRNQPVEDASWEDFDWIKRRFPNSILEDKDLLKDGGMSDPTVLVTVGSIDSVNPTEGATEQEIAVKKDVKVFKEFKNLLINSTLGKVIEKARDVSYEVQIGKNSNNPNWVPKSYIVLVDLKDGIFSCDCKGFEFEGLLCSHALKVMCNLGIERLPPHYILKRWCKNANSEVKRPINERSRDAGNSQALKMFRIATLAPKFDHIIQLASNDVRAFTMLDEKSGELLSQVLQLVSDNLTQPSDIGTTLDEGPRKALKFHDPPQSQCKGRKRKPTRWKPAIEKEHGKKNEEDLEQIEVEESADFDQTEREDVEEGDNSEEDLD</sequence>
<keyword evidence="17" id="KW-0233">DNA recombination</keyword>
<dbReference type="Pfam" id="PF17921">
    <property type="entry name" value="Integrase_H2C2"/>
    <property type="match status" value="1"/>
</dbReference>
<dbReference type="InterPro" id="IPR050951">
    <property type="entry name" value="Retrovirus_Pol_polyprotein"/>
</dbReference>
<keyword evidence="8 19" id="KW-0863">Zinc-finger</keyword>